<evidence type="ECO:0000313" key="4">
    <source>
        <dbReference type="EMBL" id="CAG8558350.1"/>
    </source>
</evidence>
<organism evidence="4 5">
    <name type="scientific">Diversispora eburnea</name>
    <dbReference type="NCBI Taxonomy" id="1213867"/>
    <lineage>
        <taxon>Eukaryota</taxon>
        <taxon>Fungi</taxon>
        <taxon>Fungi incertae sedis</taxon>
        <taxon>Mucoromycota</taxon>
        <taxon>Glomeromycotina</taxon>
        <taxon>Glomeromycetes</taxon>
        <taxon>Diversisporales</taxon>
        <taxon>Diversisporaceae</taxon>
        <taxon>Diversispora</taxon>
    </lineage>
</organism>
<dbReference type="Proteomes" id="UP000789706">
    <property type="component" value="Unassembled WGS sequence"/>
</dbReference>
<dbReference type="Gene3D" id="1.10.287.110">
    <property type="entry name" value="DnaJ domain"/>
    <property type="match status" value="1"/>
</dbReference>
<reference evidence="4" key="1">
    <citation type="submission" date="2021-06" db="EMBL/GenBank/DDBJ databases">
        <authorList>
            <person name="Kallberg Y."/>
            <person name="Tangrot J."/>
            <person name="Rosling A."/>
        </authorList>
    </citation>
    <scope>NUCLEOTIDE SEQUENCE</scope>
    <source>
        <strain evidence="4">AZ414A</strain>
    </source>
</reference>
<name>A0A9N9FV28_9GLOM</name>
<feature type="compositionally biased region" description="Basic and acidic residues" evidence="2">
    <location>
        <begin position="105"/>
        <end position="137"/>
    </location>
</feature>
<feature type="domain" description="J" evidence="3">
    <location>
        <begin position="159"/>
        <end position="261"/>
    </location>
</feature>
<evidence type="ECO:0000256" key="1">
    <source>
        <dbReference type="SAM" id="Coils"/>
    </source>
</evidence>
<feature type="region of interest" description="Disordered" evidence="2">
    <location>
        <begin position="105"/>
        <end position="151"/>
    </location>
</feature>
<sequence length="338" mass="40086">MIGWSIAMETKYYDKSRDYEDYKERYEEVQEELIERAKAEEKLESAKARELGLTKLLEDTKTELSLVRVEKDNQVAIFENKLDQKSALLENIRQELKNLEIKSEKEKAEKNSEVKEKDSELKEKEKELKQKEEEVKKSQRKAGQSREELLSEKSRLKEEKLKAFTTPLGVSLQQFNNLRRYYERLTDARKNFNQANIETHEDNVAVIEEEFRQANISVENIQKILVSSEEKEEANKKIQEINKAYEILGDEEMKRRYDNGEEFTSDFSGYDYEGEIKEEFRRREEELRKAKVDVIDIELEILKLEMKSLDRSSTINEIGMAFNLTYPRVFKENLDSKL</sequence>
<feature type="coiled-coil region" evidence="1">
    <location>
        <begin position="12"/>
        <end position="49"/>
    </location>
</feature>
<evidence type="ECO:0000313" key="5">
    <source>
        <dbReference type="Proteomes" id="UP000789706"/>
    </source>
</evidence>
<evidence type="ECO:0000256" key="2">
    <source>
        <dbReference type="SAM" id="MobiDB-lite"/>
    </source>
</evidence>
<dbReference type="EMBL" id="CAJVPK010000904">
    <property type="protein sequence ID" value="CAG8558350.1"/>
    <property type="molecule type" value="Genomic_DNA"/>
</dbReference>
<dbReference type="PROSITE" id="PS50076">
    <property type="entry name" value="DNAJ_2"/>
    <property type="match status" value="1"/>
</dbReference>
<keyword evidence="1" id="KW-0175">Coiled coil</keyword>
<keyword evidence="5" id="KW-1185">Reference proteome</keyword>
<comment type="caution">
    <text evidence="4">The sequence shown here is derived from an EMBL/GenBank/DDBJ whole genome shotgun (WGS) entry which is preliminary data.</text>
</comment>
<dbReference type="AlphaFoldDB" id="A0A9N9FV28"/>
<dbReference type="InterPro" id="IPR036869">
    <property type="entry name" value="J_dom_sf"/>
</dbReference>
<dbReference type="SUPFAM" id="SSF46565">
    <property type="entry name" value="Chaperone J-domain"/>
    <property type="match status" value="1"/>
</dbReference>
<dbReference type="OrthoDB" id="2489584at2759"/>
<evidence type="ECO:0000259" key="3">
    <source>
        <dbReference type="PROSITE" id="PS50076"/>
    </source>
</evidence>
<proteinExistence type="predicted"/>
<dbReference type="InterPro" id="IPR001623">
    <property type="entry name" value="DnaJ_domain"/>
</dbReference>
<protein>
    <submittedName>
        <fullName evidence="4">10055_t:CDS:1</fullName>
    </submittedName>
</protein>
<gene>
    <name evidence="4" type="ORF">DEBURN_LOCUS7458</name>
</gene>
<accession>A0A9N9FV28</accession>
<feature type="coiled-coil region" evidence="1">
    <location>
        <begin position="178"/>
        <end position="251"/>
    </location>
</feature>